<dbReference type="Pfam" id="PF00622">
    <property type="entry name" value="SPRY"/>
    <property type="match status" value="1"/>
</dbReference>
<dbReference type="EMBL" id="JAUKUD010000006">
    <property type="protein sequence ID" value="KAK0741246.1"/>
    <property type="molecule type" value="Genomic_DNA"/>
</dbReference>
<sequence length="755" mass="83529">MTNPFQHTSSSFADNPLFSPAPLGRQRRSSYASVASGVPGVFGRPPRSAHPVSHLLNPSADYDMQANYYATYRNSRVAAGLNMGRHGIPGEDSVPGTDWPSRASNTLPWFSRAFDPYTTNDPLYSNFSDAAPNFAAAAKGPSFLSPSYLRGSVYLQTLDEAHKARVLAERESFATKVQAGGGMAAVGGPHSPNSKRPSSAHRGVQFEVVEKPSVPKVDPAVHPLPSRWNREDKDASLEVMDDGCTVKHTGRSSSDHEACAIRADHSMPPLCGVYYFEVTVLNRKREDTTIGIGFSTRTVSLQRAPGWEPESWGYHGDDGHCFSAQNVGKPYGPKFGPGDTVGCLVNFRQGHAMFTKNGELLGVAFRNLDLREAKVKLYPTVGLKKPGDHVMANFGQVPFQFDIDGYVKVSFPKCLEGGGFVTSESCFCPSQLLFTFYPPNPFSHTNPRPSPLLDTDRLQKQQKMITDNIKQADTSKLAPGLSETKMIQFLVLQFLQHDGYVETARAFAEEINAEQVALNLDPNKSVPGINIKDDEDANNRQRIRRAILDGDIDRALKLTKRDYPTVLEQNEQVYFRLRCRKFIEMIRREAEHNSLLEKRNSSRYRHAEDDEDMLESDTNSWDDHMDTEDGIDSSVVSKLSHEALAYGIELRAEFHNDPRNEVSKHLDEIFALMAYPNPLKVKEVAHLLDAGARVGVAEELNSAILMSLGKSSRAALENLYAQTSVLLEDLRQDGGDGAFVTVQSVIDQIPSEAAF</sequence>
<dbReference type="InterPro" id="IPR006594">
    <property type="entry name" value="LisH"/>
</dbReference>
<dbReference type="SMART" id="SM00668">
    <property type="entry name" value="CTLH"/>
    <property type="match status" value="1"/>
</dbReference>
<dbReference type="InterPro" id="IPR035782">
    <property type="entry name" value="SPRY_RanBP9/10"/>
</dbReference>
<dbReference type="InterPro" id="IPR024964">
    <property type="entry name" value="CTLH/CRA"/>
</dbReference>
<dbReference type="InterPro" id="IPR001870">
    <property type="entry name" value="B30.2/SPRY"/>
</dbReference>
<comment type="caution">
    <text evidence="5">The sequence shown here is derived from an EMBL/GenBank/DDBJ whole genome shotgun (WGS) entry which is preliminary data.</text>
</comment>
<dbReference type="SMART" id="SM00449">
    <property type="entry name" value="SPRY"/>
    <property type="match status" value="1"/>
</dbReference>
<feature type="domain" description="B30.2/SPRY" evidence="3">
    <location>
        <begin position="206"/>
        <end position="399"/>
    </location>
</feature>
<keyword evidence="6" id="KW-1185">Reference proteome</keyword>
<dbReference type="InterPro" id="IPR006595">
    <property type="entry name" value="CTLH_C"/>
</dbReference>
<evidence type="ECO:0008006" key="7">
    <source>
        <dbReference type="Google" id="ProtNLM"/>
    </source>
</evidence>
<evidence type="ECO:0000313" key="6">
    <source>
        <dbReference type="Proteomes" id="UP001172155"/>
    </source>
</evidence>
<dbReference type="Proteomes" id="UP001172155">
    <property type="component" value="Unassembled WGS sequence"/>
</dbReference>
<dbReference type="SUPFAM" id="SSF49899">
    <property type="entry name" value="Concanavalin A-like lectins/glucanases"/>
    <property type="match status" value="1"/>
</dbReference>
<evidence type="ECO:0000256" key="1">
    <source>
        <dbReference type="ARBA" id="ARBA00002343"/>
    </source>
</evidence>
<dbReference type="InterPro" id="IPR050618">
    <property type="entry name" value="Ubq-SigPath_Reg"/>
</dbReference>
<evidence type="ECO:0000313" key="5">
    <source>
        <dbReference type="EMBL" id="KAK0741246.1"/>
    </source>
</evidence>
<gene>
    <name evidence="5" type="ORF">B0T18DRAFT_227569</name>
</gene>
<proteinExistence type="predicted"/>
<dbReference type="Gene3D" id="2.60.120.920">
    <property type="match status" value="1"/>
</dbReference>
<dbReference type="InterPro" id="IPR013320">
    <property type="entry name" value="ConA-like_dom_sf"/>
</dbReference>
<dbReference type="PANTHER" id="PTHR12864">
    <property type="entry name" value="RAN BINDING PROTEIN 9-RELATED"/>
    <property type="match status" value="1"/>
</dbReference>
<dbReference type="Pfam" id="PF10607">
    <property type="entry name" value="CTLH"/>
    <property type="match status" value="1"/>
</dbReference>
<dbReference type="PROSITE" id="PS50896">
    <property type="entry name" value="LISH"/>
    <property type="match status" value="1"/>
</dbReference>
<feature type="domain" description="CTLH" evidence="4">
    <location>
        <begin position="536"/>
        <end position="593"/>
    </location>
</feature>
<reference evidence="5" key="1">
    <citation type="submission" date="2023-06" db="EMBL/GenBank/DDBJ databases">
        <title>Genome-scale phylogeny and comparative genomics of the fungal order Sordariales.</title>
        <authorList>
            <consortium name="Lawrence Berkeley National Laboratory"/>
            <person name="Hensen N."/>
            <person name="Bonometti L."/>
            <person name="Westerberg I."/>
            <person name="Brannstrom I.O."/>
            <person name="Guillou S."/>
            <person name="Cros-Aarteil S."/>
            <person name="Calhoun S."/>
            <person name="Haridas S."/>
            <person name="Kuo A."/>
            <person name="Mondo S."/>
            <person name="Pangilinan J."/>
            <person name="Riley R."/>
            <person name="LaButti K."/>
            <person name="Andreopoulos B."/>
            <person name="Lipzen A."/>
            <person name="Chen C."/>
            <person name="Yanf M."/>
            <person name="Daum C."/>
            <person name="Ng V."/>
            <person name="Clum A."/>
            <person name="Steindorff A."/>
            <person name="Ohm R."/>
            <person name="Martin F."/>
            <person name="Silar P."/>
            <person name="Natvig D."/>
            <person name="Lalanne C."/>
            <person name="Gautier V."/>
            <person name="Ament-velasquez S.L."/>
            <person name="Kruys A."/>
            <person name="Hutchinson M.I."/>
            <person name="Powell A.J."/>
            <person name="Barry K."/>
            <person name="Miller A.N."/>
            <person name="Grigoriev I.V."/>
            <person name="Debuchy R."/>
            <person name="Gladieux P."/>
            <person name="Thoren M.H."/>
            <person name="Johannesson H."/>
        </authorList>
    </citation>
    <scope>NUCLEOTIDE SEQUENCE</scope>
    <source>
        <strain evidence="5">SMH3187-1</strain>
    </source>
</reference>
<organism evidence="5 6">
    <name type="scientific">Schizothecium vesticola</name>
    <dbReference type="NCBI Taxonomy" id="314040"/>
    <lineage>
        <taxon>Eukaryota</taxon>
        <taxon>Fungi</taxon>
        <taxon>Dikarya</taxon>
        <taxon>Ascomycota</taxon>
        <taxon>Pezizomycotina</taxon>
        <taxon>Sordariomycetes</taxon>
        <taxon>Sordariomycetidae</taxon>
        <taxon>Sordariales</taxon>
        <taxon>Schizotheciaceae</taxon>
        <taxon>Schizothecium</taxon>
    </lineage>
</organism>
<comment type="function">
    <text evidence="1">Involved in the proteasome-dependent degradation of fructose-1,6-bisphosphatase.</text>
</comment>
<protein>
    <recommendedName>
        <fullName evidence="7">Protein SSH4</fullName>
    </recommendedName>
</protein>
<name>A0AA40EKX7_9PEZI</name>
<dbReference type="InterPro" id="IPR043136">
    <property type="entry name" value="B30.2/SPRY_sf"/>
</dbReference>
<feature type="region of interest" description="Disordered" evidence="2">
    <location>
        <begin position="182"/>
        <end position="201"/>
    </location>
</feature>
<feature type="compositionally biased region" description="Polar residues" evidence="2">
    <location>
        <begin position="1"/>
        <end position="13"/>
    </location>
</feature>
<dbReference type="Pfam" id="PF08513">
    <property type="entry name" value="LisH"/>
    <property type="match status" value="1"/>
</dbReference>
<evidence type="ECO:0000256" key="2">
    <source>
        <dbReference type="SAM" id="MobiDB-lite"/>
    </source>
</evidence>
<dbReference type="PROSITE" id="PS50188">
    <property type="entry name" value="B302_SPRY"/>
    <property type="match status" value="1"/>
</dbReference>
<dbReference type="AlphaFoldDB" id="A0AA40EKX7"/>
<dbReference type="CDD" id="cd12909">
    <property type="entry name" value="SPRY_RanBP9_10"/>
    <property type="match status" value="1"/>
</dbReference>
<evidence type="ECO:0000259" key="4">
    <source>
        <dbReference type="PROSITE" id="PS50897"/>
    </source>
</evidence>
<dbReference type="SMART" id="SM00757">
    <property type="entry name" value="CRA"/>
    <property type="match status" value="1"/>
</dbReference>
<evidence type="ECO:0000259" key="3">
    <source>
        <dbReference type="PROSITE" id="PS50188"/>
    </source>
</evidence>
<dbReference type="InterPro" id="IPR013144">
    <property type="entry name" value="CRA_dom"/>
</dbReference>
<dbReference type="SMART" id="SM00667">
    <property type="entry name" value="LisH"/>
    <property type="match status" value="1"/>
</dbReference>
<dbReference type="PROSITE" id="PS50897">
    <property type="entry name" value="CTLH"/>
    <property type="match status" value="1"/>
</dbReference>
<dbReference type="InterPro" id="IPR003877">
    <property type="entry name" value="SPRY_dom"/>
</dbReference>
<feature type="region of interest" description="Disordered" evidence="2">
    <location>
        <begin position="1"/>
        <end position="24"/>
    </location>
</feature>
<accession>A0AA40EKX7</accession>